<dbReference type="STRING" id="1121390.SAMN02746041_01137"/>
<feature type="binding site" description="axial binding residue" evidence="6">
    <location>
        <position position="55"/>
    </location>
    <ligand>
        <name>heme c</name>
        <dbReference type="ChEBI" id="CHEBI:61717"/>
        <label>1</label>
    </ligand>
    <ligandPart>
        <name>Fe</name>
        <dbReference type="ChEBI" id="CHEBI:18248"/>
    </ligandPart>
</feature>
<evidence type="ECO:0000256" key="5">
    <source>
        <dbReference type="ARBA" id="ARBA00023004"/>
    </source>
</evidence>
<evidence type="ECO:0000259" key="8">
    <source>
        <dbReference type="Pfam" id="PF02085"/>
    </source>
</evidence>
<feature type="binding site" description="axial binding residue" evidence="6">
    <location>
        <position position="141"/>
    </location>
    <ligand>
        <name>heme c</name>
        <dbReference type="ChEBI" id="CHEBI:61717"/>
        <label>1</label>
    </ligand>
    <ligandPart>
        <name>Fe</name>
        <dbReference type="ChEBI" id="CHEBI:18248"/>
    </ligandPart>
</feature>
<keyword evidence="5 6" id="KW-0408">Iron</keyword>
<evidence type="ECO:0000256" key="1">
    <source>
        <dbReference type="ARBA" id="ARBA00022448"/>
    </source>
</evidence>
<feature type="binding site" description="axial binding residue" evidence="6">
    <location>
        <position position="89"/>
    </location>
    <ligand>
        <name>heme c</name>
        <dbReference type="ChEBI" id="CHEBI:61717"/>
        <label>1</label>
    </ligand>
    <ligandPart>
        <name>Fe</name>
        <dbReference type="ChEBI" id="CHEBI:18248"/>
    </ligandPart>
</feature>
<keyword evidence="2 6" id="KW-0349">Heme</keyword>
<evidence type="ECO:0000313" key="10">
    <source>
        <dbReference type="Proteomes" id="UP000192783"/>
    </source>
</evidence>
<dbReference type="CDD" id="cd08168">
    <property type="entry name" value="Cytochrom_C3"/>
    <property type="match status" value="1"/>
</dbReference>
<keyword evidence="7" id="KW-0732">Signal</keyword>
<dbReference type="GO" id="GO:0046872">
    <property type="term" value="F:metal ion binding"/>
    <property type="evidence" value="ECO:0007669"/>
    <property type="project" value="UniProtKB-KW"/>
</dbReference>
<reference evidence="9 10" key="1">
    <citation type="submission" date="2017-04" db="EMBL/GenBank/DDBJ databases">
        <authorList>
            <person name="Afonso C.L."/>
            <person name="Miller P.J."/>
            <person name="Scott M.A."/>
            <person name="Spackman E."/>
            <person name="Goraichik I."/>
            <person name="Dimitrov K.M."/>
            <person name="Suarez D.L."/>
            <person name="Swayne D.E."/>
        </authorList>
    </citation>
    <scope>NUCLEOTIDE SEQUENCE [LARGE SCALE GENOMIC DNA]</scope>
    <source>
        <strain evidence="9 10">DSM 13146</strain>
    </source>
</reference>
<dbReference type="RefSeq" id="WP_084056898.1">
    <property type="nucleotide sequence ID" value="NZ_FWXF01000004.1"/>
</dbReference>
<protein>
    <submittedName>
        <fullName evidence="9">Class III cytochrome C family protein</fullName>
    </submittedName>
</protein>
<feature type="binding site" description="axial binding residue" evidence="6">
    <location>
        <position position="66"/>
    </location>
    <ligand>
        <name>heme c</name>
        <dbReference type="ChEBI" id="CHEBI:61717"/>
        <label>1</label>
    </ligand>
    <ligandPart>
        <name>Fe</name>
        <dbReference type="ChEBI" id="CHEBI:18248"/>
    </ligandPart>
</feature>
<dbReference type="OrthoDB" id="5421852at2"/>
<keyword evidence="1" id="KW-0813">Transport</keyword>
<feature type="binding site" description="axial binding residue" evidence="6">
    <location>
        <position position="52"/>
    </location>
    <ligand>
        <name>heme c</name>
        <dbReference type="ChEBI" id="CHEBI:61717"/>
        <label>1</label>
    </ligand>
    <ligandPart>
        <name>Fe</name>
        <dbReference type="ChEBI" id="CHEBI:18248"/>
    </ligandPart>
</feature>
<feature type="binding site" description="axial binding residue" evidence="6">
    <location>
        <position position="138"/>
    </location>
    <ligand>
        <name>heme c</name>
        <dbReference type="ChEBI" id="CHEBI:61717"/>
        <label>1</label>
    </ligand>
    <ligandPart>
        <name>Fe</name>
        <dbReference type="ChEBI" id="CHEBI:18248"/>
    </ligandPart>
</feature>
<gene>
    <name evidence="9" type="ORF">SAMN02746041_01137</name>
</gene>
<feature type="domain" description="Class III cytochrome C" evidence="8">
    <location>
        <begin position="42"/>
        <end position="142"/>
    </location>
</feature>
<dbReference type="GO" id="GO:0009055">
    <property type="term" value="F:electron transfer activity"/>
    <property type="evidence" value="ECO:0007669"/>
    <property type="project" value="InterPro"/>
</dbReference>
<feature type="chain" id="PRO_5013229833" evidence="7">
    <location>
        <begin position="27"/>
        <end position="147"/>
    </location>
</feature>
<evidence type="ECO:0000313" key="9">
    <source>
        <dbReference type="EMBL" id="SMC21158.1"/>
    </source>
</evidence>
<sequence>MKKNSWLVMPLLALALIFAGTLIAVASDAPDVITLNPSLWAKHTKSPVEFSHKKHHDEYGVACTECHHKYEGGQNVWKEGDPVKKCEECHNEPTIRGEKRLAPEQQKLNLKLAFHNNCIKCHRKVKKENRKTKAPTTCSKCHPRKKK</sequence>
<feature type="binding site" description="axial binding residue" evidence="6">
    <location>
        <position position="118"/>
    </location>
    <ligand>
        <name>heme c</name>
        <dbReference type="ChEBI" id="CHEBI:61717"/>
        <label>3</label>
    </ligand>
    <ligandPart>
        <name>Fe</name>
        <dbReference type="ChEBI" id="CHEBI:18248"/>
    </ligandPart>
</feature>
<feature type="binding site" description="axial binding residue" evidence="6">
    <location>
        <position position="121"/>
    </location>
    <ligand>
        <name>heme c</name>
        <dbReference type="ChEBI" id="CHEBI:61717"/>
        <label>1</label>
    </ligand>
    <ligandPart>
        <name>Fe</name>
        <dbReference type="ChEBI" id="CHEBI:18248"/>
    </ligandPart>
</feature>
<comment type="cofactor">
    <cofactor evidence="6">
        <name>heme c</name>
        <dbReference type="ChEBI" id="CHEBI:61717"/>
    </cofactor>
    <text evidence="6">Binds 4 heme c groups covalently per monomer.</text>
</comment>
<keyword evidence="3 6" id="KW-0479">Metal-binding</keyword>
<keyword evidence="10" id="KW-1185">Reference proteome</keyword>
<evidence type="ECO:0000256" key="3">
    <source>
        <dbReference type="ARBA" id="ARBA00022723"/>
    </source>
</evidence>
<dbReference type="GO" id="GO:0020037">
    <property type="term" value="F:heme binding"/>
    <property type="evidence" value="ECO:0007669"/>
    <property type="project" value="InterPro"/>
</dbReference>
<evidence type="ECO:0000256" key="6">
    <source>
        <dbReference type="PIRSR" id="PIRSR602322-1"/>
    </source>
</evidence>
<keyword evidence="4" id="KW-0249">Electron transport</keyword>
<dbReference type="EMBL" id="FWXF01000004">
    <property type="protein sequence ID" value="SMC21158.1"/>
    <property type="molecule type" value="Genomic_DNA"/>
</dbReference>
<dbReference type="SUPFAM" id="SSF48695">
    <property type="entry name" value="Multiheme cytochromes"/>
    <property type="match status" value="1"/>
</dbReference>
<dbReference type="Gene3D" id="3.90.10.10">
    <property type="entry name" value="Cytochrome C3"/>
    <property type="match status" value="1"/>
</dbReference>
<organism evidence="9 10">
    <name type="scientific">Desulfacinum hydrothermale DSM 13146</name>
    <dbReference type="NCBI Taxonomy" id="1121390"/>
    <lineage>
        <taxon>Bacteria</taxon>
        <taxon>Pseudomonadati</taxon>
        <taxon>Thermodesulfobacteriota</taxon>
        <taxon>Syntrophobacteria</taxon>
        <taxon>Syntrophobacterales</taxon>
        <taxon>Syntrophobacteraceae</taxon>
        <taxon>Desulfacinum</taxon>
    </lineage>
</organism>
<feature type="binding site" description="axial binding residue" evidence="6">
    <location>
        <position position="68"/>
    </location>
    <ligand>
        <name>heme c</name>
        <dbReference type="ChEBI" id="CHEBI:61717"/>
        <label>1</label>
    </ligand>
    <ligandPart>
        <name>Fe</name>
        <dbReference type="ChEBI" id="CHEBI:18248"/>
    </ligandPart>
</feature>
<feature type="signal peptide" evidence="7">
    <location>
        <begin position="1"/>
        <end position="26"/>
    </location>
</feature>
<dbReference type="InterPro" id="IPR036280">
    <property type="entry name" value="Multihaem_cyt_sf"/>
</dbReference>
<dbReference type="Pfam" id="PF02085">
    <property type="entry name" value="Cytochrom_CIII"/>
    <property type="match status" value="1"/>
</dbReference>
<accession>A0A1W1XBU7</accession>
<dbReference type="InterPro" id="IPR020942">
    <property type="entry name" value="Cyt_c_III_dom"/>
</dbReference>
<evidence type="ECO:0000256" key="7">
    <source>
        <dbReference type="SAM" id="SignalP"/>
    </source>
</evidence>
<evidence type="ECO:0000256" key="4">
    <source>
        <dbReference type="ARBA" id="ARBA00022982"/>
    </source>
</evidence>
<feature type="binding site" description="covalent" evidence="6">
    <location>
        <position position="67"/>
    </location>
    <ligand>
        <name>heme c</name>
        <dbReference type="ChEBI" id="CHEBI:61717"/>
        <label>1</label>
    </ligand>
</feature>
<evidence type="ECO:0000256" key="2">
    <source>
        <dbReference type="ARBA" id="ARBA00022617"/>
    </source>
</evidence>
<dbReference type="InterPro" id="IPR002322">
    <property type="entry name" value="Cyt_c_III"/>
</dbReference>
<dbReference type="PRINTS" id="PR00609">
    <property type="entry name" value="CYTOCHROMEC3"/>
</dbReference>
<proteinExistence type="predicted"/>
<feature type="binding site" description="axial binding residue" evidence="6">
    <location>
        <position position="122"/>
    </location>
    <ligand>
        <name>heme c</name>
        <dbReference type="ChEBI" id="CHEBI:61717"/>
        <label>1</label>
    </ligand>
    <ligandPart>
        <name>Fe</name>
        <dbReference type="ChEBI" id="CHEBI:18248"/>
    </ligandPart>
</feature>
<name>A0A1W1XBU7_9BACT</name>
<feature type="binding site" description="axial binding residue" evidence="6">
    <location>
        <position position="142"/>
    </location>
    <ligand>
        <name>heme c</name>
        <dbReference type="ChEBI" id="CHEBI:61717"/>
        <label>1</label>
    </ligand>
    <ligandPart>
        <name>Fe</name>
        <dbReference type="ChEBI" id="CHEBI:18248"/>
    </ligandPart>
</feature>
<feature type="binding site" description="axial binding residue" evidence="6">
    <location>
        <position position="90"/>
    </location>
    <ligand>
        <name>heme c</name>
        <dbReference type="ChEBI" id="CHEBI:61717"/>
        <label>1</label>
    </ligand>
    <ligandPart>
        <name>Fe</name>
        <dbReference type="ChEBI" id="CHEBI:18248"/>
    </ligandPart>
</feature>
<dbReference type="Proteomes" id="UP000192783">
    <property type="component" value="Unassembled WGS sequence"/>
</dbReference>
<dbReference type="AlphaFoldDB" id="A0A1W1XBU7"/>
<feature type="binding site" description="axial binding residue" evidence="6">
    <location>
        <position position="63"/>
    </location>
    <ligand>
        <name>heme c</name>
        <dbReference type="ChEBI" id="CHEBI:61717"/>
        <label>1</label>
    </ligand>
    <ligandPart>
        <name>Fe</name>
        <dbReference type="ChEBI" id="CHEBI:18248"/>
    </ligandPart>
</feature>